<name>A0ABQ1EER0_9CLOT</name>
<dbReference type="Pfam" id="PF14526">
    <property type="entry name" value="Cass2"/>
    <property type="match status" value="1"/>
</dbReference>
<organism evidence="5 6">
    <name type="scientific">Clostridium zeae</name>
    <dbReference type="NCBI Taxonomy" id="2759022"/>
    <lineage>
        <taxon>Bacteria</taxon>
        <taxon>Bacillati</taxon>
        <taxon>Bacillota</taxon>
        <taxon>Clostridia</taxon>
        <taxon>Eubacteriales</taxon>
        <taxon>Clostridiaceae</taxon>
        <taxon>Clostridium</taxon>
    </lineage>
</organism>
<sequence>MNYYHRIQNSIEFIETNLEQNIDIVDIASKAYFSAFHFQRIFQAISGFSVQSYIRKRRMTEAAILLKRTDKNILEIAIAFQYGSQEAFTRAFEGCFNITPYKYRKSQESRINLIHKINFMDYEKKIQGELDMDKPEIIDLSRTYIVGYEYKTNLIDEQYFSEIPGFYHDFGRNEYYMRISERIAPAFSYGISCNYQDDGQFSFLVGEAVKCPSDGLECNLVNLEIPEGKYAIFNISGSVEIAQNTWRYIYKTWLPNSNYERREGPDFEVTDVCNSMYPDRMKMKIYIPVK</sequence>
<dbReference type="SUPFAM" id="SSF46689">
    <property type="entry name" value="Homeodomain-like"/>
    <property type="match status" value="2"/>
</dbReference>
<dbReference type="RefSeq" id="WP_206871390.1">
    <property type="nucleotide sequence ID" value="NZ_BMBA01000004.1"/>
</dbReference>
<dbReference type="Gene3D" id="1.10.10.60">
    <property type="entry name" value="Homeodomain-like"/>
    <property type="match status" value="2"/>
</dbReference>
<evidence type="ECO:0000259" key="4">
    <source>
        <dbReference type="PROSITE" id="PS01124"/>
    </source>
</evidence>
<comment type="caution">
    <text evidence="5">The sequence shown here is derived from an EMBL/GenBank/DDBJ whole genome shotgun (WGS) entry which is preliminary data.</text>
</comment>
<dbReference type="InterPro" id="IPR009057">
    <property type="entry name" value="Homeodomain-like_sf"/>
</dbReference>
<dbReference type="InterPro" id="IPR029441">
    <property type="entry name" value="Cass2"/>
</dbReference>
<keyword evidence="6" id="KW-1185">Reference proteome</keyword>
<keyword evidence="2" id="KW-0238">DNA-binding</keyword>
<evidence type="ECO:0000313" key="6">
    <source>
        <dbReference type="Proteomes" id="UP000663802"/>
    </source>
</evidence>
<dbReference type="PANTHER" id="PTHR47504:SF5">
    <property type="entry name" value="RIGHT ORIGIN-BINDING PROTEIN"/>
    <property type="match status" value="1"/>
</dbReference>
<evidence type="ECO:0000256" key="1">
    <source>
        <dbReference type="ARBA" id="ARBA00023015"/>
    </source>
</evidence>
<dbReference type="EMBL" id="BMBA01000004">
    <property type="protein sequence ID" value="GFZ33149.1"/>
    <property type="molecule type" value="Genomic_DNA"/>
</dbReference>
<keyword evidence="1" id="KW-0805">Transcription regulation</keyword>
<proteinExistence type="predicted"/>
<dbReference type="Gene3D" id="3.20.80.10">
    <property type="entry name" value="Regulatory factor, effector binding domain"/>
    <property type="match status" value="1"/>
</dbReference>
<dbReference type="SMART" id="SM00871">
    <property type="entry name" value="AraC_E_bind"/>
    <property type="match status" value="1"/>
</dbReference>
<gene>
    <name evidence="5" type="ORF">CSC2_36750</name>
</gene>
<evidence type="ECO:0000313" key="5">
    <source>
        <dbReference type="EMBL" id="GFZ33149.1"/>
    </source>
</evidence>
<keyword evidence="3" id="KW-0804">Transcription</keyword>
<dbReference type="InterPro" id="IPR010499">
    <property type="entry name" value="AraC_E-bd"/>
</dbReference>
<accession>A0ABQ1EER0</accession>
<feature type="domain" description="HTH araC/xylS-type" evidence="4">
    <location>
        <begin position="8"/>
        <end position="106"/>
    </location>
</feature>
<dbReference type="PROSITE" id="PS01124">
    <property type="entry name" value="HTH_ARAC_FAMILY_2"/>
    <property type="match status" value="1"/>
</dbReference>
<dbReference type="Pfam" id="PF12833">
    <property type="entry name" value="HTH_18"/>
    <property type="match status" value="1"/>
</dbReference>
<dbReference type="InterPro" id="IPR050959">
    <property type="entry name" value="MarA-like"/>
</dbReference>
<evidence type="ECO:0000256" key="2">
    <source>
        <dbReference type="ARBA" id="ARBA00023125"/>
    </source>
</evidence>
<protein>
    <submittedName>
        <fullName evidence="5">AraC family transcriptional regulator</fullName>
    </submittedName>
</protein>
<dbReference type="Proteomes" id="UP000663802">
    <property type="component" value="Unassembled WGS sequence"/>
</dbReference>
<dbReference type="PANTHER" id="PTHR47504">
    <property type="entry name" value="RIGHT ORIGIN-BINDING PROTEIN"/>
    <property type="match status" value="1"/>
</dbReference>
<dbReference type="InterPro" id="IPR011256">
    <property type="entry name" value="Reg_factor_effector_dom_sf"/>
</dbReference>
<dbReference type="SMART" id="SM00342">
    <property type="entry name" value="HTH_ARAC"/>
    <property type="match status" value="1"/>
</dbReference>
<evidence type="ECO:0000256" key="3">
    <source>
        <dbReference type="ARBA" id="ARBA00023163"/>
    </source>
</evidence>
<reference evidence="5 6" key="1">
    <citation type="journal article" date="2021" name="Int. J. Syst. Evol. Microbiol.">
        <title>Clostridium zeae sp. nov., isolated from corn silage.</title>
        <authorList>
            <person name="Kobayashi H."/>
            <person name="Tanizawa Y."/>
            <person name="Yagura M."/>
            <person name="Sakamoto M."/>
            <person name="Ohkuma M."/>
            <person name="Tohno M."/>
        </authorList>
    </citation>
    <scope>NUCLEOTIDE SEQUENCE [LARGE SCALE GENOMIC DNA]</scope>
    <source>
        <strain evidence="5 6">CSC2</strain>
    </source>
</reference>
<dbReference type="InterPro" id="IPR018060">
    <property type="entry name" value="HTH_AraC"/>
</dbReference>
<dbReference type="SUPFAM" id="SSF55136">
    <property type="entry name" value="Probable bacterial effector-binding domain"/>
    <property type="match status" value="1"/>
</dbReference>